<dbReference type="Gene3D" id="3.50.50.60">
    <property type="entry name" value="FAD/NAD(P)-binding domain"/>
    <property type="match status" value="1"/>
</dbReference>
<evidence type="ECO:0000256" key="2">
    <source>
        <dbReference type="ARBA" id="ARBA00022827"/>
    </source>
</evidence>
<feature type="domain" description="FAD-binding" evidence="5">
    <location>
        <begin position="314"/>
        <end position="377"/>
    </location>
</feature>
<dbReference type="PANTHER" id="PTHR47178">
    <property type="entry name" value="MONOOXYGENASE, FAD-BINDING"/>
    <property type="match status" value="1"/>
</dbReference>
<dbReference type="SUPFAM" id="SSF51905">
    <property type="entry name" value="FAD/NAD(P)-binding domain"/>
    <property type="match status" value="1"/>
</dbReference>
<accession>A0ABU8G797</accession>
<keyword evidence="1" id="KW-0285">Flavoprotein</keyword>
<dbReference type="Pfam" id="PF13450">
    <property type="entry name" value="NAD_binding_8"/>
    <property type="match status" value="1"/>
</dbReference>
<dbReference type="InterPro" id="IPR002938">
    <property type="entry name" value="FAD-bd"/>
</dbReference>
<dbReference type="Proteomes" id="UP001365781">
    <property type="component" value="Unassembled WGS sequence"/>
</dbReference>
<evidence type="ECO:0000259" key="5">
    <source>
        <dbReference type="Pfam" id="PF01494"/>
    </source>
</evidence>
<sequence>MPSFHVIVAGGGIGGLCLAQGLRKAGVSCAVYESAPDTVQTGYRLHMNGDGGRALRRCLPEPLFELYAQTSRVAPRRALMVHLDHLGNELGTRPHIDPPNDPVRPHTAVNRRTLRQIMAVGLEDVLHFDHTVSGFEADEDGVRLLFEDGSSATGDVLVAADGINSVVRGQLLPEVPVVDTGLRGLYAIAPLTDALAAALPGGVFDGFSMASAPNGAVLVAGVYQPRRPIAEAVAELVPGAAVDPVGPYVMAGLFAPPHGGLFPDDEELRRATSEARHAVMCEVVKDWHPGLSALVERADRSTVFPVAVRHLEPADPWPTSRVTLLGDAIHGMPPSYGTGANTTLRDAAALTEALSRVAGGEAPLLEAIAAYEEEMRAKVFPILRAASDPRAQEPEFVPEDLPVAKV</sequence>
<dbReference type="PANTHER" id="PTHR47178:SF6">
    <property type="entry name" value="FAD-BINDING DOMAIN-CONTAINING PROTEIN"/>
    <property type="match status" value="1"/>
</dbReference>
<evidence type="ECO:0000256" key="3">
    <source>
        <dbReference type="ARBA" id="ARBA00023002"/>
    </source>
</evidence>
<dbReference type="PRINTS" id="PR00420">
    <property type="entry name" value="RNGMNOXGNASE"/>
</dbReference>
<gene>
    <name evidence="6" type="ORF">WB403_03730</name>
</gene>
<dbReference type="RefSeq" id="WP_336538119.1">
    <property type="nucleotide sequence ID" value="NZ_JBBAYL010000005.1"/>
</dbReference>
<reference evidence="6 7" key="1">
    <citation type="submission" date="2024-03" db="EMBL/GenBank/DDBJ databases">
        <title>First Report of Pectobacterium brasiliscabiei causing potato scab in china.</title>
        <authorList>
            <person name="Handique U."/>
        </authorList>
    </citation>
    <scope>NUCLEOTIDE SEQUENCE [LARGE SCALE GENOMIC DNA]</scope>
    <source>
        <strain evidence="6 7">ZRIMU1503</strain>
    </source>
</reference>
<comment type="caution">
    <text evidence="6">The sequence shown here is derived from an EMBL/GenBank/DDBJ whole genome shotgun (WGS) entry which is preliminary data.</text>
</comment>
<keyword evidence="7" id="KW-1185">Reference proteome</keyword>
<keyword evidence="2" id="KW-0274">FAD</keyword>
<dbReference type="InterPro" id="IPR036188">
    <property type="entry name" value="FAD/NAD-bd_sf"/>
</dbReference>
<organism evidence="6 7">
    <name type="scientific">Streptomyces brasiliscabiei</name>
    <dbReference type="NCBI Taxonomy" id="2736302"/>
    <lineage>
        <taxon>Bacteria</taxon>
        <taxon>Bacillati</taxon>
        <taxon>Actinomycetota</taxon>
        <taxon>Actinomycetes</taxon>
        <taxon>Kitasatosporales</taxon>
        <taxon>Streptomycetaceae</taxon>
        <taxon>Streptomyces</taxon>
    </lineage>
</organism>
<protein>
    <submittedName>
        <fullName evidence="6">NAD(P)/FAD-dependent oxidoreductase</fullName>
    </submittedName>
</protein>
<dbReference type="Pfam" id="PF01494">
    <property type="entry name" value="FAD_binding_3"/>
    <property type="match status" value="1"/>
</dbReference>
<evidence type="ECO:0000313" key="6">
    <source>
        <dbReference type="EMBL" id="MEI5608259.1"/>
    </source>
</evidence>
<evidence type="ECO:0000256" key="4">
    <source>
        <dbReference type="ARBA" id="ARBA00023033"/>
    </source>
</evidence>
<proteinExistence type="predicted"/>
<dbReference type="EMBL" id="JBBAYM010000002">
    <property type="protein sequence ID" value="MEI5608259.1"/>
    <property type="molecule type" value="Genomic_DNA"/>
</dbReference>
<evidence type="ECO:0000256" key="1">
    <source>
        <dbReference type="ARBA" id="ARBA00022630"/>
    </source>
</evidence>
<name>A0ABU8G797_9ACTN</name>
<keyword evidence="4" id="KW-0503">Monooxygenase</keyword>
<evidence type="ECO:0000313" key="7">
    <source>
        <dbReference type="Proteomes" id="UP001365781"/>
    </source>
</evidence>
<keyword evidence="3" id="KW-0560">Oxidoreductase</keyword>